<evidence type="ECO:0000313" key="12">
    <source>
        <dbReference type="Proteomes" id="UP000076404"/>
    </source>
</evidence>
<feature type="domain" description="Histidine kinase" evidence="9">
    <location>
        <begin position="1"/>
        <end position="121"/>
    </location>
</feature>
<evidence type="ECO:0000256" key="4">
    <source>
        <dbReference type="ARBA" id="ARBA00022741"/>
    </source>
</evidence>
<dbReference type="InterPro" id="IPR003594">
    <property type="entry name" value="HATPase_dom"/>
</dbReference>
<dbReference type="SMART" id="SM00387">
    <property type="entry name" value="HATPase_c"/>
    <property type="match status" value="1"/>
</dbReference>
<dbReference type="SUPFAM" id="SSF55874">
    <property type="entry name" value="ATPase domain of HSP90 chaperone/DNA topoisomerase II/histidine kinase"/>
    <property type="match status" value="1"/>
</dbReference>
<reference evidence="11 12" key="2">
    <citation type="journal article" date="2016" name="Environ. Microbiol. Rep.">
        <title>Metagenomic evidence for the presence of phototrophic Gemmatimonadetes bacteria in diverse environments.</title>
        <authorList>
            <person name="Zeng Y."/>
            <person name="Baumbach J."/>
            <person name="Barbosa E.G."/>
            <person name="Azevedo V."/>
            <person name="Zhang C."/>
            <person name="Koblizek M."/>
        </authorList>
    </citation>
    <scope>NUCLEOTIDE SEQUENCE [LARGE SCALE GENOMIC DNA]</scope>
    <source>
        <strain evidence="11 12">AP64</strain>
    </source>
</reference>
<dbReference type="AlphaFoldDB" id="A0A143BKS4"/>
<gene>
    <name evidence="11" type="ORF">GEMMAAP_10490</name>
</gene>
<organism evidence="11 12">
    <name type="scientific">Gemmatimonas phototrophica</name>
    <dbReference type="NCBI Taxonomy" id="1379270"/>
    <lineage>
        <taxon>Bacteria</taxon>
        <taxon>Pseudomonadati</taxon>
        <taxon>Gemmatimonadota</taxon>
        <taxon>Gemmatimonadia</taxon>
        <taxon>Gemmatimonadales</taxon>
        <taxon>Gemmatimonadaceae</taxon>
        <taxon>Gemmatimonas</taxon>
    </lineage>
</organism>
<reference evidence="11 12" key="1">
    <citation type="journal article" date="2014" name="Proc. Natl. Acad. Sci. U.S.A.">
        <title>Functional type 2 photosynthetic reaction centers found in the rare bacterial phylum Gemmatimonadetes.</title>
        <authorList>
            <person name="Zeng Y."/>
            <person name="Feng F."/>
            <person name="Medova H."/>
            <person name="Dean J."/>
            <person name="Koblizek M."/>
        </authorList>
    </citation>
    <scope>NUCLEOTIDE SEQUENCE [LARGE SCALE GENOMIC DNA]</scope>
    <source>
        <strain evidence="11 12">AP64</strain>
    </source>
</reference>
<dbReference type="Proteomes" id="UP000076404">
    <property type="component" value="Chromosome"/>
</dbReference>
<dbReference type="PRINTS" id="PR00344">
    <property type="entry name" value="BCTRLSENSOR"/>
</dbReference>
<evidence type="ECO:0000313" key="11">
    <source>
        <dbReference type="EMBL" id="AMW05131.1"/>
    </source>
</evidence>
<sequence length="261" mass="27943">MNLVVNARDACLTSRYGRLGTGGSINIHVTAVRQASSIEPWATLSPGQYVQLVVSDTGHGMDPDTQARVFEPFFTTKPQGQGTGLGMATVFGIVQQAQGAIHITSAPAGGTTVTIRLPVMESEHQQHTTGARSPTASCAGGTILLVEDEAAVRSLLLRLLERSGYRVLQARHGADALLLWRRHREQIRAVVSDVRMPEMGGRELMAHIHADVPRLPVVYVSGYADQLAGSLGDNELLVEKPFSSDRVLCALAELLTTAAPC</sequence>
<name>A0A143BKS4_9BACT</name>
<dbReference type="InterPro" id="IPR036890">
    <property type="entry name" value="HATPase_C_sf"/>
</dbReference>
<dbReference type="PROSITE" id="PS50110">
    <property type="entry name" value="RESPONSE_REGULATORY"/>
    <property type="match status" value="1"/>
</dbReference>
<keyword evidence="5" id="KW-0418">Kinase</keyword>
<feature type="domain" description="Response regulatory" evidence="10">
    <location>
        <begin position="142"/>
        <end position="255"/>
    </location>
</feature>
<evidence type="ECO:0000256" key="6">
    <source>
        <dbReference type="ARBA" id="ARBA00022840"/>
    </source>
</evidence>
<dbReference type="RefSeq" id="WP_075071488.1">
    <property type="nucleotide sequence ID" value="NZ_CP011454.1"/>
</dbReference>
<evidence type="ECO:0000256" key="7">
    <source>
        <dbReference type="ARBA" id="ARBA00023012"/>
    </source>
</evidence>
<dbReference type="InterPro" id="IPR004358">
    <property type="entry name" value="Sig_transdc_His_kin-like_C"/>
</dbReference>
<dbReference type="Pfam" id="PF02518">
    <property type="entry name" value="HATPase_c"/>
    <property type="match status" value="1"/>
</dbReference>
<keyword evidence="7" id="KW-0902">Two-component regulatory system</keyword>
<comment type="catalytic activity">
    <reaction evidence="1">
        <text>ATP + protein L-histidine = ADP + protein N-phospho-L-histidine.</text>
        <dbReference type="EC" id="2.7.13.3"/>
    </reaction>
</comment>
<dbReference type="InterPro" id="IPR001789">
    <property type="entry name" value="Sig_transdc_resp-reg_receiver"/>
</dbReference>
<accession>A0A143BKS4</accession>
<evidence type="ECO:0000256" key="5">
    <source>
        <dbReference type="ARBA" id="ARBA00022777"/>
    </source>
</evidence>
<evidence type="ECO:0000256" key="2">
    <source>
        <dbReference type="ARBA" id="ARBA00012438"/>
    </source>
</evidence>
<dbReference type="Gene3D" id="3.40.50.2300">
    <property type="match status" value="1"/>
</dbReference>
<dbReference type="EC" id="2.7.13.3" evidence="2"/>
<keyword evidence="6" id="KW-0067">ATP-binding</keyword>
<evidence type="ECO:0000256" key="1">
    <source>
        <dbReference type="ARBA" id="ARBA00000085"/>
    </source>
</evidence>
<evidence type="ECO:0000259" key="9">
    <source>
        <dbReference type="PROSITE" id="PS50109"/>
    </source>
</evidence>
<dbReference type="Gene3D" id="3.30.565.10">
    <property type="entry name" value="Histidine kinase-like ATPase, C-terminal domain"/>
    <property type="match status" value="1"/>
</dbReference>
<proteinExistence type="predicted"/>
<dbReference type="STRING" id="1379270.GEMMAAP_10490"/>
<dbReference type="PANTHER" id="PTHR43065">
    <property type="entry name" value="SENSOR HISTIDINE KINASE"/>
    <property type="match status" value="1"/>
</dbReference>
<dbReference type="InterPro" id="IPR011006">
    <property type="entry name" value="CheY-like_superfamily"/>
</dbReference>
<dbReference type="KEGG" id="gph:GEMMAAP_10490"/>
<dbReference type="PANTHER" id="PTHR43065:SF46">
    <property type="entry name" value="C4-DICARBOXYLATE TRANSPORT SENSOR PROTEIN DCTB"/>
    <property type="match status" value="1"/>
</dbReference>
<evidence type="ECO:0000256" key="8">
    <source>
        <dbReference type="PROSITE-ProRule" id="PRU00169"/>
    </source>
</evidence>
<dbReference type="PROSITE" id="PS50109">
    <property type="entry name" value="HIS_KIN"/>
    <property type="match status" value="1"/>
</dbReference>
<dbReference type="SMART" id="SM00448">
    <property type="entry name" value="REC"/>
    <property type="match status" value="1"/>
</dbReference>
<dbReference type="eggNOG" id="COG0784">
    <property type="taxonomic scope" value="Bacteria"/>
</dbReference>
<dbReference type="InterPro" id="IPR005467">
    <property type="entry name" value="His_kinase_dom"/>
</dbReference>
<dbReference type="EMBL" id="CP011454">
    <property type="protein sequence ID" value="AMW05131.1"/>
    <property type="molecule type" value="Genomic_DNA"/>
</dbReference>
<dbReference type="GO" id="GO:0000160">
    <property type="term" value="P:phosphorelay signal transduction system"/>
    <property type="evidence" value="ECO:0007669"/>
    <property type="project" value="UniProtKB-KW"/>
</dbReference>
<dbReference type="GO" id="GO:0005524">
    <property type="term" value="F:ATP binding"/>
    <property type="evidence" value="ECO:0007669"/>
    <property type="project" value="UniProtKB-KW"/>
</dbReference>
<dbReference type="eggNOG" id="COG4191">
    <property type="taxonomic scope" value="Bacteria"/>
</dbReference>
<keyword evidence="12" id="KW-1185">Reference proteome</keyword>
<dbReference type="GO" id="GO:0004673">
    <property type="term" value="F:protein histidine kinase activity"/>
    <property type="evidence" value="ECO:0007669"/>
    <property type="project" value="UniProtKB-EC"/>
</dbReference>
<keyword evidence="4" id="KW-0547">Nucleotide-binding</keyword>
<dbReference type="Pfam" id="PF00072">
    <property type="entry name" value="Response_reg"/>
    <property type="match status" value="1"/>
</dbReference>
<keyword evidence="3" id="KW-0808">Transferase</keyword>
<protein>
    <recommendedName>
        <fullName evidence="2">histidine kinase</fullName>
        <ecNumber evidence="2">2.7.13.3</ecNumber>
    </recommendedName>
</protein>
<keyword evidence="8" id="KW-0597">Phosphoprotein</keyword>
<evidence type="ECO:0000259" key="10">
    <source>
        <dbReference type="PROSITE" id="PS50110"/>
    </source>
</evidence>
<feature type="modified residue" description="4-aspartylphosphate" evidence="8">
    <location>
        <position position="193"/>
    </location>
</feature>
<evidence type="ECO:0000256" key="3">
    <source>
        <dbReference type="ARBA" id="ARBA00022679"/>
    </source>
</evidence>
<dbReference type="OrthoDB" id="9806821at2"/>
<dbReference type="SUPFAM" id="SSF52172">
    <property type="entry name" value="CheY-like"/>
    <property type="match status" value="1"/>
</dbReference>